<evidence type="ECO:0000256" key="5">
    <source>
        <dbReference type="ARBA" id="ARBA00022801"/>
    </source>
</evidence>
<dbReference type="Pfam" id="PF01850">
    <property type="entry name" value="PIN"/>
    <property type="match status" value="1"/>
</dbReference>
<evidence type="ECO:0000256" key="4">
    <source>
        <dbReference type="ARBA" id="ARBA00022723"/>
    </source>
</evidence>
<organism evidence="9 10">
    <name type="scientific">Dyadobacter fanqingshengii</name>
    <dbReference type="NCBI Taxonomy" id="2906443"/>
    <lineage>
        <taxon>Bacteria</taxon>
        <taxon>Pseudomonadati</taxon>
        <taxon>Bacteroidota</taxon>
        <taxon>Cytophagia</taxon>
        <taxon>Cytophagales</taxon>
        <taxon>Spirosomataceae</taxon>
        <taxon>Dyadobacter</taxon>
    </lineage>
</organism>
<dbReference type="PANTHER" id="PTHR33653">
    <property type="entry name" value="RIBONUCLEASE VAPC2"/>
    <property type="match status" value="1"/>
</dbReference>
<keyword evidence="4" id="KW-0479">Metal-binding</keyword>
<dbReference type="AlphaFoldDB" id="A0A9X1TAP3"/>
<dbReference type="SUPFAM" id="SSF88723">
    <property type="entry name" value="PIN domain-like"/>
    <property type="match status" value="1"/>
</dbReference>
<comment type="similarity">
    <text evidence="7">Belongs to the PINc/VapC protein family.</text>
</comment>
<keyword evidence="2" id="KW-1277">Toxin-antitoxin system</keyword>
<protein>
    <submittedName>
        <fullName evidence="9">Type II toxin-antitoxin system VapC family toxin</fullName>
    </submittedName>
</protein>
<evidence type="ECO:0000256" key="2">
    <source>
        <dbReference type="ARBA" id="ARBA00022649"/>
    </source>
</evidence>
<dbReference type="RefSeq" id="WP_234613685.1">
    <property type="nucleotide sequence ID" value="NZ_CP098806.1"/>
</dbReference>
<dbReference type="GO" id="GO:0004518">
    <property type="term" value="F:nuclease activity"/>
    <property type="evidence" value="ECO:0007669"/>
    <property type="project" value="UniProtKB-KW"/>
</dbReference>
<evidence type="ECO:0000313" key="9">
    <source>
        <dbReference type="EMBL" id="MCF0041134.1"/>
    </source>
</evidence>
<dbReference type="Gene3D" id="3.40.50.1010">
    <property type="entry name" value="5'-nuclease"/>
    <property type="match status" value="1"/>
</dbReference>
<dbReference type="InterPro" id="IPR050556">
    <property type="entry name" value="Type_II_TA_system_RNase"/>
</dbReference>
<feature type="domain" description="PIN" evidence="8">
    <location>
        <begin position="7"/>
        <end position="123"/>
    </location>
</feature>
<dbReference type="EMBL" id="JAJTTA010000002">
    <property type="protein sequence ID" value="MCF0041134.1"/>
    <property type="molecule type" value="Genomic_DNA"/>
</dbReference>
<sequence length="128" mass="14555">MALSSVAIDTNVAIEALNGNPLTIRMLERFDLIYLPITVCGELLYGAKNSSRVHYNLPRYESFISDCEVLDTQESVAKEYSSIKKHLRDVGCPIPENDIWIAAICTFYNIPLFTRDGHFENIPVLKRF</sequence>
<evidence type="ECO:0000259" key="8">
    <source>
        <dbReference type="Pfam" id="PF01850"/>
    </source>
</evidence>
<keyword evidence="6" id="KW-0460">Magnesium</keyword>
<name>A0A9X1TAP3_9BACT</name>
<gene>
    <name evidence="9" type="ORF">LXM24_13620</name>
</gene>
<evidence type="ECO:0000313" key="10">
    <source>
        <dbReference type="Proteomes" id="UP001139700"/>
    </source>
</evidence>
<evidence type="ECO:0000256" key="7">
    <source>
        <dbReference type="ARBA" id="ARBA00038093"/>
    </source>
</evidence>
<dbReference type="PANTHER" id="PTHR33653:SF1">
    <property type="entry name" value="RIBONUCLEASE VAPC2"/>
    <property type="match status" value="1"/>
</dbReference>
<dbReference type="GO" id="GO:0046872">
    <property type="term" value="F:metal ion binding"/>
    <property type="evidence" value="ECO:0007669"/>
    <property type="project" value="UniProtKB-KW"/>
</dbReference>
<dbReference type="CDD" id="cd18753">
    <property type="entry name" value="PIN_VapC4-5_FitB-like"/>
    <property type="match status" value="1"/>
</dbReference>
<dbReference type="InterPro" id="IPR002716">
    <property type="entry name" value="PIN_dom"/>
</dbReference>
<keyword evidence="5" id="KW-0378">Hydrolase</keyword>
<dbReference type="Proteomes" id="UP001139700">
    <property type="component" value="Unassembled WGS sequence"/>
</dbReference>
<keyword evidence="3" id="KW-0540">Nuclease</keyword>
<evidence type="ECO:0000256" key="1">
    <source>
        <dbReference type="ARBA" id="ARBA00001946"/>
    </source>
</evidence>
<dbReference type="InterPro" id="IPR029060">
    <property type="entry name" value="PIN-like_dom_sf"/>
</dbReference>
<proteinExistence type="inferred from homology"/>
<dbReference type="GO" id="GO:0016787">
    <property type="term" value="F:hydrolase activity"/>
    <property type="evidence" value="ECO:0007669"/>
    <property type="project" value="UniProtKB-KW"/>
</dbReference>
<keyword evidence="10" id="KW-1185">Reference proteome</keyword>
<comment type="cofactor">
    <cofactor evidence="1">
        <name>Mg(2+)</name>
        <dbReference type="ChEBI" id="CHEBI:18420"/>
    </cofactor>
</comment>
<accession>A0A9X1TAP3</accession>
<evidence type="ECO:0000256" key="3">
    <source>
        <dbReference type="ARBA" id="ARBA00022722"/>
    </source>
</evidence>
<reference evidence="9" key="1">
    <citation type="submission" date="2021-12" db="EMBL/GenBank/DDBJ databases">
        <title>Novel species in genus Dyadobacter.</title>
        <authorList>
            <person name="Ma C."/>
        </authorList>
    </citation>
    <scope>NUCLEOTIDE SEQUENCE</scope>
    <source>
        <strain evidence="9">CY399</strain>
    </source>
</reference>
<comment type="caution">
    <text evidence="9">The sequence shown here is derived from an EMBL/GenBank/DDBJ whole genome shotgun (WGS) entry which is preliminary data.</text>
</comment>
<evidence type="ECO:0000256" key="6">
    <source>
        <dbReference type="ARBA" id="ARBA00022842"/>
    </source>
</evidence>